<proteinExistence type="predicted"/>
<dbReference type="EMBL" id="HBFA01003544">
    <property type="protein sequence ID" value="CAD8651004.1"/>
    <property type="molecule type" value="Transcribed_RNA"/>
</dbReference>
<name>A0A7S0MTM7_9CHLO</name>
<feature type="transmembrane region" description="Helical" evidence="1">
    <location>
        <begin position="20"/>
        <end position="37"/>
    </location>
</feature>
<keyword evidence="1" id="KW-0472">Membrane</keyword>
<accession>A0A7S0MTM7</accession>
<organism evidence="2">
    <name type="scientific">Pyramimonas obovata</name>
    <dbReference type="NCBI Taxonomy" id="1411642"/>
    <lineage>
        <taxon>Eukaryota</taxon>
        <taxon>Viridiplantae</taxon>
        <taxon>Chlorophyta</taxon>
        <taxon>Pyramimonadophyceae</taxon>
        <taxon>Pyramimonadales</taxon>
        <taxon>Pyramimonadaceae</taxon>
        <taxon>Pyramimonas</taxon>
        <taxon>Pyramimonas incertae sedis</taxon>
    </lineage>
</organism>
<dbReference type="AlphaFoldDB" id="A0A7S0MTM7"/>
<evidence type="ECO:0000256" key="1">
    <source>
        <dbReference type="SAM" id="Phobius"/>
    </source>
</evidence>
<protein>
    <submittedName>
        <fullName evidence="2">Uncharacterized protein</fullName>
    </submittedName>
</protein>
<evidence type="ECO:0000313" key="2">
    <source>
        <dbReference type="EMBL" id="CAD8651004.1"/>
    </source>
</evidence>
<keyword evidence="1" id="KW-0812">Transmembrane</keyword>
<reference evidence="2" key="1">
    <citation type="submission" date="2021-01" db="EMBL/GenBank/DDBJ databases">
        <authorList>
            <person name="Corre E."/>
            <person name="Pelletier E."/>
            <person name="Niang G."/>
            <person name="Scheremetjew M."/>
            <person name="Finn R."/>
            <person name="Kale V."/>
            <person name="Holt S."/>
            <person name="Cochrane G."/>
            <person name="Meng A."/>
            <person name="Brown T."/>
            <person name="Cohen L."/>
        </authorList>
    </citation>
    <scope>NUCLEOTIDE SEQUENCE</scope>
    <source>
        <strain evidence="2">CCMP722</strain>
    </source>
</reference>
<sequence>MMREELYYYIGMMRDISGKHVVFVALGLSILIVLACFRGKDDKKPALAANVERAGPPVGVQEGALEQTCREKCGANCSRVSRIASSQRHSWYRCVGETGGDTPWKYRSCHFKNVCYNGNPQGSLTYFAHLNDDAVASEMSSGSMIPYEPVNEPVDPRSVVRKIEVEVVCGGIDERTVTWAHDDKNERVVTFGNDYFLPAVWTHLVMDNLLPMYKLLVLFGHAEAVVEPLWLNDPCPAWSYSGCNLSSPRFNHDWVSLLSDGKFELARLQDKYNQSTQENPVCFSDFMTGLSLFSDHGFGHSGHGRWLSTPANPLTRLPHNDWNVWGISDIMWRFRLFTMKRAGIANPSKVKPTDGTNDVAFVTKGEKSWSDNRIVLDEYVSYLNRTTAALPRNIRIQGPVTLESEELHQQMLFAATTKVIVTQYGSTSYCGIWLPPGGTLIILHTADTKFDFNMWTNLAYIHVKYILAENSTQSVTQAVLAGLWRYRQRNGS</sequence>
<keyword evidence="1" id="KW-1133">Transmembrane helix</keyword>
<gene>
    <name evidence="2" type="ORF">POBO1169_LOCUS1779</name>
</gene>